<evidence type="ECO:0000313" key="6">
    <source>
        <dbReference type="EMBL" id="MDO1446176.1"/>
    </source>
</evidence>
<keyword evidence="3" id="KW-0560">Oxidoreductase</keyword>
<evidence type="ECO:0000256" key="3">
    <source>
        <dbReference type="ARBA" id="ARBA00023002"/>
    </source>
</evidence>
<gene>
    <name evidence="6" type="ORF">Q0590_07930</name>
</gene>
<comment type="caution">
    <text evidence="6">The sequence shown here is derived from an EMBL/GenBank/DDBJ whole genome shotgun (WGS) entry which is preliminary data.</text>
</comment>
<feature type="domain" description="Alanine dehydrogenase/pyridine nucleotide transhydrogenase N-terminal" evidence="5">
    <location>
        <begin position="37"/>
        <end position="170"/>
    </location>
</feature>
<evidence type="ECO:0000256" key="1">
    <source>
        <dbReference type="ARBA" id="ARBA00005689"/>
    </source>
</evidence>
<evidence type="ECO:0000259" key="5">
    <source>
        <dbReference type="SMART" id="SM01003"/>
    </source>
</evidence>
<evidence type="ECO:0000313" key="7">
    <source>
        <dbReference type="Proteomes" id="UP001168528"/>
    </source>
</evidence>
<feature type="domain" description="Alanine dehydrogenase/pyridine nucleotide transhydrogenase NAD(H)-binding" evidence="4">
    <location>
        <begin position="182"/>
        <end position="331"/>
    </location>
</feature>
<sequence length="410" mass="44583">MSSISKTGLQDLAKQGALSPQEALLKVKTSSKELLIGIPKELDINENRVVLTPEAVSILVNNGHQLYIETGAGEFSKFSDKDYSDAGAHIAYSAKEVFEADIILKVDPPTHEEIQYFKPGKTLISALQMAKLSPEYIHALNAKKITAVGFELIQDKVGGMPVVRAMSEIAGSTVMLIAAEYLNSVNNGKGIILGGITGVPPTKVVILGSGTVAEFAARTALGLGAEIKIFDKHIYKLRRFKYAIGHQAYTSTIDNTFILSEAISRADVVIGAMRAEDGISPCVVTEEMVAMMKPNSVIIDVSIDQGGCFETSEMTTHSNPIFKKYDVIHYCVPNISSRVARTATTAFSHIFTPFILQIGKSGGIDEMIFANKWFMKGVYAYKGSLTNEHIAKKFNMKYKDMSLLTAAARL</sequence>
<dbReference type="Pfam" id="PF01262">
    <property type="entry name" value="AlaDh_PNT_C"/>
    <property type="match status" value="1"/>
</dbReference>
<dbReference type="SUPFAM" id="SSF51735">
    <property type="entry name" value="NAD(P)-binding Rossmann-fold domains"/>
    <property type="match status" value="1"/>
</dbReference>
<evidence type="ECO:0000256" key="2">
    <source>
        <dbReference type="ARBA" id="ARBA00012897"/>
    </source>
</evidence>
<dbReference type="Gene3D" id="3.40.50.720">
    <property type="entry name" value="NAD(P)-binding Rossmann-like Domain"/>
    <property type="match status" value="2"/>
</dbReference>
<dbReference type="InterPro" id="IPR008141">
    <property type="entry name" value="Ala_DH"/>
</dbReference>
<dbReference type="InterPro" id="IPR007886">
    <property type="entry name" value="AlaDH/PNT_N"/>
</dbReference>
<dbReference type="Pfam" id="PF05222">
    <property type="entry name" value="AlaDh_PNT_N"/>
    <property type="match status" value="1"/>
</dbReference>
<dbReference type="SMART" id="SM01002">
    <property type="entry name" value="AlaDh_PNT_C"/>
    <property type="match status" value="1"/>
</dbReference>
<dbReference type="Proteomes" id="UP001168528">
    <property type="component" value="Unassembled WGS sequence"/>
</dbReference>
<dbReference type="EC" id="1.4.1.1" evidence="2"/>
<comment type="similarity">
    <text evidence="1">Belongs to the AlaDH/PNT family.</text>
</comment>
<dbReference type="CDD" id="cd05305">
    <property type="entry name" value="L-AlaDH"/>
    <property type="match status" value="1"/>
</dbReference>
<keyword evidence="7" id="KW-1185">Reference proteome</keyword>
<protein>
    <recommendedName>
        <fullName evidence="2">alanine dehydrogenase</fullName>
        <ecNumber evidence="2">1.4.1.1</ecNumber>
    </recommendedName>
</protein>
<accession>A0ABT8R247</accession>
<dbReference type="EMBL" id="JAUKPO010000003">
    <property type="protein sequence ID" value="MDO1446176.1"/>
    <property type="molecule type" value="Genomic_DNA"/>
</dbReference>
<dbReference type="SMART" id="SM01003">
    <property type="entry name" value="AlaDh_PNT_N"/>
    <property type="match status" value="1"/>
</dbReference>
<evidence type="ECO:0000259" key="4">
    <source>
        <dbReference type="SMART" id="SM01002"/>
    </source>
</evidence>
<dbReference type="SUPFAM" id="SSF52283">
    <property type="entry name" value="Formate/glycerate dehydrogenase catalytic domain-like"/>
    <property type="match status" value="1"/>
</dbReference>
<dbReference type="PANTHER" id="PTHR42795">
    <property type="entry name" value="ALANINE DEHYDROGENASE"/>
    <property type="match status" value="1"/>
</dbReference>
<dbReference type="RefSeq" id="WP_302036977.1">
    <property type="nucleotide sequence ID" value="NZ_JAUKPO010000003.1"/>
</dbReference>
<organism evidence="6 7">
    <name type="scientific">Rhodocytophaga aerolata</name>
    <dbReference type="NCBI Taxonomy" id="455078"/>
    <lineage>
        <taxon>Bacteria</taxon>
        <taxon>Pseudomonadati</taxon>
        <taxon>Bacteroidota</taxon>
        <taxon>Cytophagia</taxon>
        <taxon>Cytophagales</taxon>
        <taxon>Rhodocytophagaceae</taxon>
        <taxon>Rhodocytophaga</taxon>
    </lineage>
</organism>
<proteinExistence type="inferred from homology"/>
<name>A0ABT8R247_9BACT</name>
<dbReference type="InterPro" id="IPR036291">
    <property type="entry name" value="NAD(P)-bd_dom_sf"/>
</dbReference>
<dbReference type="PANTHER" id="PTHR42795:SF1">
    <property type="entry name" value="ALANINE DEHYDROGENASE"/>
    <property type="match status" value="1"/>
</dbReference>
<reference evidence="6" key="1">
    <citation type="submission" date="2023-07" db="EMBL/GenBank/DDBJ databases">
        <title>The genome sequence of Rhodocytophaga aerolata KACC 12507.</title>
        <authorList>
            <person name="Zhang X."/>
        </authorList>
    </citation>
    <scope>NUCLEOTIDE SEQUENCE</scope>
    <source>
        <strain evidence="6">KACC 12507</strain>
    </source>
</reference>
<dbReference type="InterPro" id="IPR007698">
    <property type="entry name" value="AlaDH/PNT_NAD(H)-bd"/>
</dbReference>